<dbReference type="EMBL" id="JAJJMB010016078">
    <property type="protein sequence ID" value="KAI3849666.1"/>
    <property type="molecule type" value="Genomic_DNA"/>
</dbReference>
<keyword evidence="3" id="KW-1185">Reference proteome</keyword>
<comment type="caution">
    <text evidence="2">The sequence shown here is derived from an EMBL/GenBank/DDBJ whole genome shotgun (WGS) entry which is preliminary data.</text>
</comment>
<keyword evidence="1" id="KW-1133">Transmembrane helix</keyword>
<organism evidence="2 3">
    <name type="scientific">Papaver atlanticum</name>
    <dbReference type="NCBI Taxonomy" id="357466"/>
    <lineage>
        <taxon>Eukaryota</taxon>
        <taxon>Viridiplantae</taxon>
        <taxon>Streptophyta</taxon>
        <taxon>Embryophyta</taxon>
        <taxon>Tracheophyta</taxon>
        <taxon>Spermatophyta</taxon>
        <taxon>Magnoliopsida</taxon>
        <taxon>Ranunculales</taxon>
        <taxon>Papaveraceae</taxon>
        <taxon>Papaveroideae</taxon>
        <taxon>Papaver</taxon>
    </lineage>
</organism>
<proteinExistence type="predicted"/>
<sequence length="99" mass="11568">MTSLYFRRIYRVYAYDSGNTKSSLSSSTTFYNETRRNFKSKAVFESLITAAEEKIPNLILYNYLPFLVLIKLSLLTFTILIFKILISFCLFSLVEPLRV</sequence>
<dbReference type="AlphaFoldDB" id="A0AAD4RZK4"/>
<evidence type="ECO:0000256" key="1">
    <source>
        <dbReference type="SAM" id="Phobius"/>
    </source>
</evidence>
<keyword evidence="1" id="KW-0472">Membrane</keyword>
<keyword evidence="1" id="KW-0812">Transmembrane</keyword>
<reference evidence="2" key="1">
    <citation type="submission" date="2022-04" db="EMBL/GenBank/DDBJ databases">
        <title>A functionally conserved STORR gene fusion in Papaver species that diverged 16.8 million years ago.</title>
        <authorList>
            <person name="Catania T."/>
        </authorList>
    </citation>
    <scope>NUCLEOTIDE SEQUENCE</scope>
    <source>
        <strain evidence="2">S-188037</strain>
    </source>
</reference>
<name>A0AAD4RZK4_9MAGN</name>
<gene>
    <name evidence="2" type="ORF">MKW98_026580</name>
</gene>
<protein>
    <submittedName>
        <fullName evidence="2">Uncharacterized protein</fullName>
    </submittedName>
</protein>
<evidence type="ECO:0000313" key="2">
    <source>
        <dbReference type="EMBL" id="KAI3849666.1"/>
    </source>
</evidence>
<feature type="transmembrane region" description="Helical" evidence="1">
    <location>
        <begin position="66"/>
        <end position="94"/>
    </location>
</feature>
<dbReference type="Proteomes" id="UP001202328">
    <property type="component" value="Unassembled WGS sequence"/>
</dbReference>
<evidence type="ECO:0000313" key="3">
    <source>
        <dbReference type="Proteomes" id="UP001202328"/>
    </source>
</evidence>
<accession>A0AAD4RZK4</accession>